<dbReference type="AlphaFoldDB" id="A0AAN7TQ39"/>
<dbReference type="PROSITE" id="PS51186">
    <property type="entry name" value="GNAT"/>
    <property type="match status" value="1"/>
</dbReference>
<dbReference type="SUPFAM" id="SSF55729">
    <property type="entry name" value="Acyl-CoA N-acyltransferases (Nat)"/>
    <property type="match status" value="1"/>
</dbReference>
<evidence type="ECO:0000259" key="2">
    <source>
        <dbReference type="PROSITE" id="PS51186"/>
    </source>
</evidence>
<dbReference type="Pfam" id="PF13302">
    <property type="entry name" value="Acetyltransf_3"/>
    <property type="match status" value="1"/>
</dbReference>
<sequence length="249" mass="27124">MATLTTNPFASARLLYRAPEPTDEDETWILRNLQQEPAIYTQTMWLPHVPQNRQSAKEYLKFMAEKCAIAVMICVPATPEPAAEGRPGDEVQQSGTTQGSAPAPRSMALEAADAKPIGLIHLSRLPTEQPHHRGAEIGLSIARPYQGQGYGSEAIDWILDWAFLSGGFHRVGIGAFTYNAGAVRLYRRLGFVEEGRLREVMWYAGGWEGCVLMGMLEGEWRALREGRKVGEGGGGVRGRVSGGGGEGGR</sequence>
<dbReference type="GO" id="GO:1990189">
    <property type="term" value="F:protein N-terminal-serine acetyltransferase activity"/>
    <property type="evidence" value="ECO:0007669"/>
    <property type="project" value="TreeGrafter"/>
</dbReference>
<feature type="region of interest" description="Disordered" evidence="1">
    <location>
        <begin position="81"/>
        <end position="105"/>
    </location>
</feature>
<dbReference type="PANTHER" id="PTHR43441">
    <property type="entry name" value="RIBOSOMAL-PROTEIN-SERINE ACETYLTRANSFERASE"/>
    <property type="match status" value="1"/>
</dbReference>
<proteinExistence type="predicted"/>
<dbReference type="GO" id="GO:0005737">
    <property type="term" value="C:cytoplasm"/>
    <property type="evidence" value="ECO:0007669"/>
    <property type="project" value="TreeGrafter"/>
</dbReference>
<gene>
    <name evidence="3" type="ORF">LTR62_007456</name>
</gene>
<protein>
    <recommendedName>
        <fullName evidence="2">N-acetyltransferase domain-containing protein</fullName>
    </recommendedName>
</protein>
<reference evidence="3" key="1">
    <citation type="submission" date="2023-08" db="EMBL/GenBank/DDBJ databases">
        <title>Black Yeasts Isolated from many extreme environments.</title>
        <authorList>
            <person name="Coleine C."/>
            <person name="Stajich J.E."/>
            <person name="Selbmann L."/>
        </authorList>
    </citation>
    <scope>NUCLEOTIDE SEQUENCE</scope>
    <source>
        <strain evidence="3">CCFEE 5401</strain>
    </source>
</reference>
<comment type="caution">
    <text evidence="3">The sequence shown here is derived from an EMBL/GenBank/DDBJ whole genome shotgun (WGS) entry which is preliminary data.</text>
</comment>
<dbReference type="CDD" id="cd04301">
    <property type="entry name" value="NAT_SF"/>
    <property type="match status" value="1"/>
</dbReference>
<dbReference type="InterPro" id="IPR016181">
    <property type="entry name" value="Acyl_CoA_acyltransferase"/>
</dbReference>
<accession>A0AAN7TQ39</accession>
<feature type="compositionally biased region" description="Polar residues" evidence="1">
    <location>
        <begin position="91"/>
        <end position="100"/>
    </location>
</feature>
<evidence type="ECO:0000313" key="3">
    <source>
        <dbReference type="EMBL" id="KAK5116782.1"/>
    </source>
</evidence>
<dbReference type="InterPro" id="IPR051908">
    <property type="entry name" value="Ribosomal_N-acetyltransferase"/>
</dbReference>
<dbReference type="GO" id="GO:0008999">
    <property type="term" value="F:protein-N-terminal-alanine acetyltransferase activity"/>
    <property type="evidence" value="ECO:0007669"/>
    <property type="project" value="TreeGrafter"/>
</dbReference>
<evidence type="ECO:0000256" key="1">
    <source>
        <dbReference type="SAM" id="MobiDB-lite"/>
    </source>
</evidence>
<dbReference type="EMBL" id="JAVRRL010000007">
    <property type="protein sequence ID" value="KAK5116782.1"/>
    <property type="molecule type" value="Genomic_DNA"/>
</dbReference>
<dbReference type="Gene3D" id="3.40.630.30">
    <property type="match status" value="1"/>
</dbReference>
<organism evidence="3 4">
    <name type="scientific">Meristemomyces frigidus</name>
    <dbReference type="NCBI Taxonomy" id="1508187"/>
    <lineage>
        <taxon>Eukaryota</taxon>
        <taxon>Fungi</taxon>
        <taxon>Dikarya</taxon>
        <taxon>Ascomycota</taxon>
        <taxon>Pezizomycotina</taxon>
        <taxon>Dothideomycetes</taxon>
        <taxon>Dothideomycetidae</taxon>
        <taxon>Mycosphaerellales</taxon>
        <taxon>Teratosphaeriaceae</taxon>
        <taxon>Meristemomyces</taxon>
    </lineage>
</organism>
<name>A0AAN7TQ39_9PEZI</name>
<dbReference type="InterPro" id="IPR000182">
    <property type="entry name" value="GNAT_dom"/>
</dbReference>
<dbReference type="Proteomes" id="UP001310890">
    <property type="component" value="Unassembled WGS sequence"/>
</dbReference>
<dbReference type="PANTHER" id="PTHR43441:SF11">
    <property type="entry name" value="RIBOSOMAL-PROTEIN-SERINE ACETYLTRANSFERASE"/>
    <property type="match status" value="1"/>
</dbReference>
<evidence type="ECO:0000313" key="4">
    <source>
        <dbReference type="Proteomes" id="UP001310890"/>
    </source>
</evidence>
<feature type="domain" description="N-acetyltransferase" evidence="2">
    <location>
        <begin position="69"/>
        <end position="218"/>
    </location>
</feature>